<gene>
    <name evidence="1" type="ORF">CDAR_410391</name>
</gene>
<evidence type="ECO:0000313" key="1">
    <source>
        <dbReference type="EMBL" id="GIX96170.1"/>
    </source>
</evidence>
<name>A0AAV4PJR4_9ARAC</name>
<evidence type="ECO:0000313" key="2">
    <source>
        <dbReference type="Proteomes" id="UP001054837"/>
    </source>
</evidence>
<dbReference type="AlphaFoldDB" id="A0AAV4PJR4"/>
<proteinExistence type="predicted"/>
<dbReference type="EMBL" id="BPLQ01002872">
    <property type="protein sequence ID" value="GIX96170.1"/>
    <property type="molecule type" value="Genomic_DNA"/>
</dbReference>
<sequence length="68" mass="7804">MDLFPATMIIGFIWPEFLLLGHMESIMYGSLSESIEDLVAGRVASFRAKEEDGRNLLSCYYDHRIYLA</sequence>
<protein>
    <submittedName>
        <fullName evidence="1">Uncharacterized protein</fullName>
    </submittedName>
</protein>
<comment type="caution">
    <text evidence="1">The sequence shown here is derived from an EMBL/GenBank/DDBJ whole genome shotgun (WGS) entry which is preliminary data.</text>
</comment>
<accession>A0AAV4PJR4</accession>
<organism evidence="1 2">
    <name type="scientific">Caerostris darwini</name>
    <dbReference type="NCBI Taxonomy" id="1538125"/>
    <lineage>
        <taxon>Eukaryota</taxon>
        <taxon>Metazoa</taxon>
        <taxon>Ecdysozoa</taxon>
        <taxon>Arthropoda</taxon>
        <taxon>Chelicerata</taxon>
        <taxon>Arachnida</taxon>
        <taxon>Araneae</taxon>
        <taxon>Araneomorphae</taxon>
        <taxon>Entelegynae</taxon>
        <taxon>Araneoidea</taxon>
        <taxon>Araneidae</taxon>
        <taxon>Caerostris</taxon>
    </lineage>
</organism>
<dbReference type="Proteomes" id="UP001054837">
    <property type="component" value="Unassembled WGS sequence"/>
</dbReference>
<reference evidence="1 2" key="1">
    <citation type="submission" date="2021-06" db="EMBL/GenBank/DDBJ databases">
        <title>Caerostris darwini draft genome.</title>
        <authorList>
            <person name="Kono N."/>
            <person name="Arakawa K."/>
        </authorList>
    </citation>
    <scope>NUCLEOTIDE SEQUENCE [LARGE SCALE GENOMIC DNA]</scope>
</reference>
<keyword evidence="2" id="KW-1185">Reference proteome</keyword>